<sequence length="278" mass="33025">MIKTIDTTYLLYFIINTFKTLGISLCEDTQRYIKNVSKKFDEMEIDKKLYYSKYALQIVKNLNEYIEEIKILELNIRSTDSTIIHDIRLISKIGTCCISLQHDTINIKDIIPNKLMKICKYKKNTDIAKKYTEMYEKINNIAFQKIKIEDKYSNLSDEVKESKIYRPLCNLIMDTLSKKRKCANNLYNHLFSEKDRIVLKLYKNRFVLYDFDKEHDEIKSFKINFTDPNKLNISFNNGAYFELKIKTNAIEIKEHISVKFKTHFKNIDDMFAINSSTI</sequence>
<organism evidence="1">
    <name type="scientific">viral metagenome</name>
    <dbReference type="NCBI Taxonomy" id="1070528"/>
    <lineage>
        <taxon>unclassified sequences</taxon>
        <taxon>metagenomes</taxon>
        <taxon>organismal metagenomes</taxon>
    </lineage>
</organism>
<name>A0A6C0LUP2_9ZZZZ</name>
<dbReference type="EMBL" id="MN740556">
    <property type="protein sequence ID" value="QHU33284.1"/>
    <property type="molecule type" value="Genomic_DNA"/>
</dbReference>
<dbReference type="AlphaFoldDB" id="A0A6C0LUP2"/>
<protein>
    <submittedName>
        <fullName evidence="1">Uncharacterized protein</fullName>
    </submittedName>
</protein>
<accession>A0A6C0LUP2</accession>
<reference evidence="1" key="1">
    <citation type="journal article" date="2020" name="Nature">
        <title>Giant virus diversity and host interactions through global metagenomics.</title>
        <authorList>
            <person name="Schulz F."/>
            <person name="Roux S."/>
            <person name="Paez-Espino D."/>
            <person name="Jungbluth S."/>
            <person name="Walsh D.A."/>
            <person name="Denef V.J."/>
            <person name="McMahon K.D."/>
            <person name="Konstantinidis K.T."/>
            <person name="Eloe-Fadrosh E.A."/>
            <person name="Kyrpides N.C."/>
            <person name="Woyke T."/>
        </authorList>
    </citation>
    <scope>NUCLEOTIDE SEQUENCE</scope>
    <source>
        <strain evidence="1">GVMAG-S-1014582-52</strain>
    </source>
</reference>
<proteinExistence type="predicted"/>
<evidence type="ECO:0000313" key="1">
    <source>
        <dbReference type="EMBL" id="QHU33284.1"/>
    </source>
</evidence>